<dbReference type="Gene3D" id="2.120.10.80">
    <property type="entry name" value="Kelch-type beta propeller"/>
    <property type="match status" value="1"/>
</dbReference>
<protein>
    <submittedName>
        <fullName evidence="1">Uncharacterized protein</fullName>
    </submittedName>
</protein>
<gene>
    <name evidence="1" type="ORF">HOV93_06790</name>
</gene>
<dbReference type="EMBL" id="JABRWO010000001">
    <property type="protein sequence ID" value="MBA2113530.1"/>
    <property type="molecule type" value="Genomic_DNA"/>
</dbReference>
<dbReference type="RefSeq" id="WP_207394994.1">
    <property type="nucleotide sequence ID" value="NZ_JABRWO010000001.1"/>
</dbReference>
<evidence type="ECO:0000313" key="2">
    <source>
        <dbReference type="Proteomes" id="UP000551616"/>
    </source>
</evidence>
<dbReference type="Proteomes" id="UP000551616">
    <property type="component" value="Unassembled WGS sequence"/>
</dbReference>
<name>A0A7V8V237_9BACT</name>
<proteinExistence type="predicted"/>
<sequence>MNHPISQPSGLTRRTLLKQTLTFSAMFGLSESLFAQSPTLKQLPFEKINCEGNYDGHLQGVCADDEANLYWSFTTQLVKTSADGKTLQRIEVPTHHGDLCHHAGKIYVATNLGQFNKPAGQADSWIYVYDAQSLELLAKHPVQEAVHGAGGMEYRDGRFFVVGGLPADIEVNYVYEYSPEFKLLDKHVIESGQTYLGIQTAAFHDGHWWFGCYGKPNELLRTTADFQQPKRFPYFACYGIVPLTSGKFLIARGKNESAGQIGWLVPATADEKAGMKDVNS</sequence>
<dbReference type="AlphaFoldDB" id="A0A7V8V237"/>
<dbReference type="SUPFAM" id="SSF50998">
    <property type="entry name" value="Quinoprotein alcohol dehydrogenase-like"/>
    <property type="match status" value="1"/>
</dbReference>
<comment type="caution">
    <text evidence="1">The sequence shown here is derived from an EMBL/GenBank/DDBJ whole genome shotgun (WGS) entry which is preliminary data.</text>
</comment>
<reference evidence="1 2" key="1">
    <citation type="submission" date="2020-05" db="EMBL/GenBank/DDBJ databases">
        <title>Bremerella alba sp. nov., a novel planctomycete isolated from the surface of the macroalga Fucus spiralis.</title>
        <authorList>
            <person name="Godinho O."/>
            <person name="Botelho R."/>
            <person name="Albuquerque L."/>
            <person name="Wiegand S."/>
            <person name="Da Costa M.S."/>
            <person name="Lobo-Da-Cunha A."/>
            <person name="Jogler C."/>
            <person name="Lage O.M."/>
        </authorList>
    </citation>
    <scope>NUCLEOTIDE SEQUENCE [LARGE SCALE GENOMIC DNA]</scope>
    <source>
        <strain evidence="1 2">FF15</strain>
    </source>
</reference>
<dbReference type="InterPro" id="IPR015915">
    <property type="entry name" value="Kelch-typ_b-propeller"/>
</dbReference>
<dbReference type="InterPro" id="IPR011047">
    <property type="entry name" value="Quinoprotein_ADH-like_sf"/>
</dbReference>
<evidence type="ECO:0000313" key="1">
    <source>
        <dbReference type="EMBL" id="MBA2113530.1"/>
    </source>
</evidence>
<accession>A0A7V8V237</accession>
<keyword evidence="2" id="KW-1185">Reference proteome</keyword>
<organism evidence="1 2">
    <name type="scientific">Bremerella alba</name>
    <dbReference type="NCBI Taxonomy" id="980252"/>
    <lineage>
        <taxon>Bacteria</taxon>
        <taxon>Pseudomonadati</taxon>
        <taxon>Planctomycetota</taxon>
        <taxon>Planctomycetia</taxon>
        <taxon>Pirellulales</taxon>
        <taxon>Pirellulaceae</taxon>
        <taxon>Bremerella</taxon>
    </lineage>
</organism>